<dbReference type="Proteomes" id="UP001063166">
    <property type="component" value="Unassembled WGS sequence"/>
</dbReference>
<proteinExistence type="inferred from homology"/>
<dbReference type="Pfam" id="PF01055">
    <property type="entry name" value="Glyco_hydro_31_2nd"/>
    <property type="match status" value="1"/>
</dbReference>
<keyword evidence="3 6" id="KW-0326">Glycosidase</keyword>
<dbReference type="Pfam" id="PF13802">
    <property type="entry name" value="Gal_mutarotas_2"/>
    <property type="match status" value="1"/>
</dbReference>
<dbReference type="FunFam" id="3.20.20.80:FF:000053">
    <property type="entry name" value="Alpha-xylosidase YicI"/>
    <property type="match status" value="1"/>
</dbReference>
<comment type="caution">
    <text evidence="10">The sequence shown here is derived from an EMBL/GenBank/DDBJ whole genome shotgun (WGS) entry which is preliminary data.</text>
</comment>
<dbReference type="GO" id="GO:0030246">
    <property type="term" value="F:carbohydrate binding"/>
    <property type="evidence" value="ECO:0007669"/>
    <property type="project" value="InterPro"/>
</dbReference>
<organism evidence="10 11">
    <name type="scientific">Lyophyllum shimeji</name>
    <name type="common">Hon-shimeji</name>
    <name type="synonym">Tricholoma shimeji</name>
    <dbReference type="NCBI Taxonomy" id="47721"/>
    <lineage>
        <taxon>Eukaryota</taxon>
        <taxon>Fungi</taxon>
        <taxon>Dikarya</taxon>
        <taxon>Basidiomycota</taxon>
        <taxon>Agaricomycotina</taxon>
        <taxon>Agaricomycetes</taxon>
        <taxon>Agaricomycetidae</taxon>
        <taxon>Agaricales</taxon>
        <taxon>Tricholomatineae</taxon>
        <taxon>Lyophyllaceae</taxon>
        <taxon>Lyophyllum</taxon>
    </lineage>
</organism>
<dbReference type="Gene3D" id="2.60.40.1760">
    <property type="entry name" value="glycosyl hydrolase (family 31)"/>
    <property type="match status" value="1"/>
</dbReference>
<feature type="domain" description="Glycoside hydrolase family 31 N-terminal" evidence="8">
    <location>
        <begin position="131"/>
        <end position="305"/>
    </location>
</feature>
<feature type="domain" description="Glycoside hydrolase family 31 TIM barrel" evidence="7">
    <location>
        <begin position="352"/>
        <end position="687"/>
    </location>
</feature>
<evidence type="ECO:0000313" key="10">
    <source>
        <dbReference type="EMBL" id="GLB44182.1"/>
    </source>
</evidence>
<evidence type="ECO:0000259" key="9">
    <source>
        <dbReference type="Pfam" id="PF21365"/>
    </source>
</evidence>
<dbReference type="Gene3D" id="3.20.20.80">
    <property type="entry name" value="Glycosidases"/>
    <property type="match status" value="1"/>
</dbReference>
<evidence type="ECO:0000256" key="2">
    <source>
        <dbReference type="ARBA" id="ARBA00022801"/>
    </source>
</evidence>
<accession>A0A9P3PWC2</accession>
<dbReference type="PANTHER" id="PTHR43053:SF4">
    <property type="entry name" value="MYOGENESIS-REGULATING GLYCOSIDASE"/>
    <property type="match status" value="1"/>
</dbReference>
<dbReference type="AlphaFoldDB" id="A0A9P3PWC2"/>
<sequence length="883" mass="98452">MHFKGLRIHMHKLGPIRPSASPADPRRSLRFASAERDQLGLPTRFSLISEVRTMVKFSNGMWWNADGVIIDWAVEAIKSEAREHSIRCVATSKHVNHRGDTLNSPTITIECSSPLPDIFLLTACHWKGQQRTIQGPDYELYPDVDYTTLAAQRDDSLTTTKTDSALKIATRTLSATIDTRPSSFNIDIMSHGVNNPTIVSPGSDHLLTKLGWRSVGYVKKGTNASHPGSSLTDPDKGQRWFTMQFQLSVGEKIYGLGERFGPFIKNGQAVDMWNEDGGTSSELTYKNVPFFISSRGYGVFIPCPGFVTFEVQSERTTRVNIAVPYESLSAYIIHGPSPVEVIKRYTVLTGRPALPPPWSFGLWLSTSFTTSYDETTVTKFLEGMDKRDIPVGVFHFDCFWQKGFHWCEYEFDEDFFPDAKGQLARLKEKGYKETRHLSPLCRTTNRSRNQISVWINPYIAQESKIFDEGAKNGYFIKKSDGSVWQCDFWQAGMAIIDFTNPAACTWYQSKLEALIDLGVDCFKTDFGERIPTGNTVYHDGSSPEKMHNYYAFLYNKVTFDIIEKRLGKNEAIVFARSTTAGGQRFPVHWGGDPMSTFEAMAETLRGGLSLGLCGYGYWAHDIGGFEGTPDPALYKRWFAFGSLSSHTRLHGSGSYRVPWLIDPSGEADAVLAKFIDLKLSLMPYLYSTAIKTHKTGVAMMRPLFVEFSEDPFAWHVDTQYMLGENLMVAPVFNADGTVQYYVPDGTWYGILDGKLRKGPGFVTETHDFSSLPLLLRPGSAVVMREDVPKGVGGRKQTVYDYSAGVTVLINLAGGVIINEVVEVPDSRKPGALVAVLTIKGHLDIGEVRVVEGSLKGEWKVKKVKSGGGFDLLVAKDGEKKIGW</sequence>
<gene>
    <name evidence="10" type="ORF">LshimejAT787_1601120</name>
</gene>
<dbReference type="PANTHER" id="PTHR43053">
    <property type="entry name" value="GLYCOSIDASE FAMILY 31"/>
    <property type="match status" value="1"/>
</dbReference>
<evidence type="ECO:0000256" key="4">
    <source>
        <dbReference type="ARBA" id="ARBA00052064"/>
    </source>
</evidence>
<evidence type="ECO:0000313" key="11">
    <source>
        <dbReference type="Proteomes" id="UP001063166"/>
    </source>
</evidence>
<dbReference type="CDD" id="cd06593">
    <property type="entry name" value="GH31_xylosidase_YicI"/>
    <property type="match status" value="1"/>
</dbReference>
<dbReference type="Pfam" id="PF21365">
    <property type="entry name" value="Glyco_hydro_31_3rd"/>
    <property type="match status" value="1"/>
</dbReference>
<evidence type="ECO:0000259" key="8">
    <source>
        <dbReference type="Pfam" id="PF13802"/>
    </source>
</evidence>
<evidence type="ECO:0000256" key="1">
    <source>
        <dbReference type="ARBA" id="ARBA00007806"/>
    </source>
</evidence>
<dbReference type="EMBL" id="BRPK01000016">
    <property type="protein sequence ID" value="GLB44182.1"/>
    <property type="molecule type" value="Genomic_DNA"/>
</dbReference>
<keyword evidence="11" id="KW-1185">Reference proteome</keyword>
<comment type="similarity">
    <text evidence="1 6">Belongs to the glycosyl hydrolase 31 family.</text>
</comment>
<dbReference type="SUPFAM" id="SSF51011">
    <property type="entry name" value="Glycosyl hydrolase domain"/>
    <property type="match status" value="1"/>
</dbReference>
<evidence type="ECO:0000259" key="7">
    <source>
        <dbReference type="Pfam" id="PF01055"/>
    </source>
</evidence>
<evidence type="ECO:0000256" key="3">
    <source>
        <dbReference type="ARBA" id="ARBA00023295"/>
    </source>
</evidence>
<reference evidence="10" key="1">
    <citation type="submission" date="2022-07" db="EMBL/GenBank/DDBJ databases">
        <title>The genome of Lyophyllum shimeji provides insight into the initial evolution of ectomycorrhizal fungal genome.</title>
        <authorList>
            <person name="Kobayashi Y."/>
            <person name="Shibata T."/>
            <person name="Hirakawa H."/>
            <person name="Shigenobu S."/>
            <person name="Nishiyama T."/>
            <person name="Yamada A."/>
            <person name="Hasebe M."/>
            <person name="Kawaguchi M."/>
        </authorList>
    </citation>
    <scope>NUCLEOTIDE SEQUENCE</scope>
    <source>
        <strain evidence="10">AT787</strain>
    </source>
</reference>
<evidence type="ECO:0000256" key="6">
    <source>
        <dbReference type="RuleBase" id="RU361185"/>
    </source>
</evidence>
<dbReference type="OrthoDB" id="1334205at2759"/>
<dbReference type="InterPro" id="IPR013780">
    <property type="entry name" value="Glyco_hydro_b"/>
</dbReference>
<protein>
    <recommendedName>
        <fullName evidence="5">alpha-D-xyloside xylohydrolase</fullName>
        <ecNumber evidence="5">3.2.1.177</ecNumber>
    </recommendedName>
</protein>
<dbReference type="GO" id="GO:0005975">
    <property type="term" value="P:carbohydrate metabolic process"/>
    <property type="evidence" value="ECO:0007669"/>
    <property type="project" value="InterPro"/>
</dbReference>
<dbReference type="EC" id="3.2.1.177" evidence="5"/>
<dbReference type="Gene3D" id="2.60.40.1180">
    <property type="entry name" value="Golgi alpha-mannosidase II"/>
    <property type="match status" value="1"/>
</dbReference>
<dbReference type="SUPFAM" id="SSF74650">
    <property type="entry name" value="Galactose mutarotase-like"/>
    <property type="match status" value="1"/>
</dbReference>
<keyword evidence="2 6" id="KW-0378">Hydrolase</keyword>
<dbReference type="GO" id="GO:0061634">
    <property type="term" value="F:alpha-D-xyloside xylohydrolase"/>
    <property type="evidence" value="ECO:0007669"/>
    <property type="project" value="UniProtKB-EC"/>
</dbReference>
<dbReference type="InterPro" id="IPR050985">
    <property type="entry name" value="Alpha-glycosidase_related"/>
</dbReference>
<name>A0A9P3PWC2_LYOSH</name>
<dbReference type="InterPro" id="IPR017853">
    <property type="entry name" value="GH"/>
</dbReference>
<dbReference type="CDD" id="cd14752">
    <property type="entry name" value="GH31_N"/>
    <property type="match status" value="1"/>
</dbReference>
<evidence type="ECO:0000256" key="5">
    <source>
        <dbReference type="ARBA" id="ARBA00066962"/>
    </source>
</evidence>
<feature type="domain" description="Glycosyl hydrolase family 31 C-terminal" evidence="9">
    <location>
        <begin position="696"/>
        <end position="780"/>
    </location>
</feature>
<dbReference type="InterPro" id="IPR011013">
    <property type="entry name" value="Gal_mutarotase_sf_dom"/>
</dbReference>
<dbReference type="SUPFAM" id="SSF51445">
    <property type="entry name" value="(Trans)glycosidases"/>
    <property type="match status" value="1"/>
</dbReference>
<dbReference type="NCBIfam" id="NF007940">
    <property type="entry name" value="PRK10658.1"/>
    <property type="match status" value="1"/>
</dbReference>
<dbReference type="InterPro" id="IPR048395">
    <property type="entry name" value="Glyco_hydro_31_C"/>
</dbReference>
<comment type="catalytic activity">
    <reaction evidence="4">
        <text>Hydrolysis of terminal, non-reducing alpha-D-xylose residues with release of alpha-D-xylose.</text>
        <dbReference type="EC" id="3.2.1.177"/>
    </reaction>
</comment>
<dbReference type="InterPro" id="IPR025887">
    <property type="entry name" value="Glyco_hydro_31_N_dom"/>
</dbReference>
<dbReference type="InterPro" id="IPR000322">
    <property type="entry name" value="Glyco_hydro_31_TIM"/>
</dbReference>